<dbReference type="PANTHER" id="PTHR37549">
    <property type="entry name" value="LIPOPROTEIN LPRI"/>
    <property type="match status" value="1"/>
</dbReference>
<dbReference type="GO" id="GO:0005576">
    <property type="term" value="C:extracellular region"/>
    <property type="evidence" value="ECO:0007669"/>
    <property type="project" value="TreeGrafter"/>
</dbReference>
<keyword evidence="4" id="KW-1185">Reference proteome</keyword>
<keyword evidence="2" id="KW-0732">Signal</keyword>
<feature type="compositionally biased region" description="Low complexity" evidence="1">
    <location>
        <begin position="96"/>
        <end position="117"/>
    </location>
</feature>
<dbReference type="PANTHER" id="PTHR37549:SF1">
    <property type="entry name" value="LIPOPROTEIN LPRI"/>
    <property type="match status" value="1"/>
</dbReference>
<feature type="signal peptide" evidence="2">
    <location>
        <begin position="1"/>
        <end position="20"/>
    </location>
</feature>
<evidence type="ECO:0008006" key="5">
    <source>
        <dbReference type="Google" id="ProtNLM"/>
    </source>
</evidence>
<feature type="region of interest" description="Disordered" evidence="1">
    <location>
        <begin position="96"/>
        <end position="131"/>
    </location>
</feature>
<feature type="chain" id="PRO_5017001944" description="DUF1311 domain-containing protein" evidence="2">
    <location>
        <begin position="21"/>
        <end position="248"/>
    </location>
</feature>
<gene>
    <name evidence="3" type="ORF">DX914_14690</name>
</gene>
<dbReference type="InterPro" id="IPR052755">
    <property type="entry name" value="Lysozyme_Inhibitor_LprI"/>
</dbReference>
<organism evidence="3 4">
    <name type="scientific">Lysobacter silvisoli</name>
    <dbReference type="NCBI Taxonomy" id="2293254"/>
    <lineage>
        <taxon>Bacteria</taxon>
        <taxon>Pseudomonadati</taxon>
        <taxon>Pseudomonadota</taxon>
        <taxon>Gammaproteobacteria</taxon>
        <taxon>Lysobacterales</taxon>
        <taxon>Lysobacteraceae</taxon>
        <taxon>Lysobacter</taxon>
    </lineage>
</organism>
<dbReference type="AlphaFoldDB" id="A0A371K0T5"/>
<evidence type="ECO:0000256" key="1">
    <source>
        <dbReference type="SAM" id="MobiDB-lite"/>
    </source>
</evidence>
<name>A0A371K0T5_9GAMM</name>
<dbReference type="Gene3D" id="1.20.1270.180">
    <property type="match status" value="1"/>
</dbReference>
<proteinExistence type="predicted"/>
<protein>
    <recommendedName>
        <fullName evidence="5">DUF1311 domain-containing protein</fullName>
    </recommendedName>
</protein>
<sequence>MIPMRAMNVLLVAAASVVLASCGGKIRSEFVAGCMSQGAPKENCTCLYEKLEEKYGADALEEMNEGKRMLPGFTEATVVGAAECSGADPSAALKQLGLDGESSESSNSELGELAAEGVEAEQQELPEQPDAAAMAANEADAAAESAKAAQAPDAPAPVEAQVSISPSFDCAKAASHVELSICRNSQLAQADVSLAQVYKLATACTKDKVRLREAQRTWMSERNACTDDSCVVEAYARRSADLAEECTG</sequence>
<dbReference type="EMBL" id="QTSU01000002">
    <property type="protein sequence ID" value="RDZ27470.1"/>
    <property type="molecule type" value="Genomic_DNA"/>
</dbReference>
<evidence type="ECO:0000256" key="2">
    <source>
        <dbReference type="SAM" id="SignalP"/>
    </source>
</evidence>
<evidence type="ECO:0000313" key="3">
    <source>
        <dbReference type="EMBL" id="RDZ27470.1"/>
    </source>
</evidence>
<evidence type="ECO:0000313" key="4">
    <source>
        <dbReference type="Proteomes" id="UP000264492"/>
    </source>
</evidence>
<comment type="caution">
    <text evidence="3">The sequence shown here is derived from an EMBL/GenBank/DDBJ whole genome shotgun (WGS) entry which is preliminary data.</text>
</comment>
<accession>A0A371K0T5</accession>
<reference evidence="3 4" key="1">
    <citation type="submission" date="2018-08" db="EMBL/GenBank/DDBJ databases">
        <title>Lysobacter sp. zong2l5, whole genome shotgun sequence.</title>
        <authorList>
            <person name="Zhang X."/>
            <person name="Feng G."/>
            <person name="Zhu H."/>
        </authorList>
    </citation>
    <scope>NUCLEOTIDE SEQUENCE [LARGE SCALE GENOMIC DNA]</scope>
    <source>
        <strain evidence="4">zong2l5</strain>
    </source>
</reference>
<dbReference type="Proteomes" id="UP000264492">
    <property type="component" value="Unassembled WGS sequence"/>
</dbReference>
<dbReference type="PROSITE" id="PS51257">
    <property type="entry name" value="PROKAR_LIPOPROTEIN"/>
    <property type="match status" value="1"/>
</dbReference>